<keyword evidence="4" id="KW-0175">Coiled coil</keyword>
<keyword evidence="7" id="KW-1185">Reference proteome</keyword>
<dbReference type="CDD" id="cd03221">
    <property type="entry name" value="ABCF_EF-3"/>
    <property type="match status" value="2"/>
</dbReference>
<dbReference type="PANTHER" id="PTHR19211:SF6">
    <property type="entry name" value="BLL7188 PROTEIN"/>
    <property type="match status" value="1"/>
</dbReference>
<dbReference type="FunFam" id="3.40.50.300:FF:001320">
    <property type="entry name" value="Heme ABC transporter ATP-binding protein"/>
    <property type="match status" value="1"/>
</dbReference>
<dbReference type="Proteomes" id="UP000662939">
    <property type="component" value="Chromosome"/>
</dbReference>
<accession>A0A895XMY3</accession>
<dbReference type="GO" id="GO:0016887">
    <property type="term" value="F:ATP hydrolysis activity"/>
    <property type="evidence" value="ECO:0007669"/>
    <property type="project" value="InterPro"/>
</dbReference>
<dbReference type="Gene3D" id="3.40.50.300">
    <property type="entry name" value="P-loop containing nucleotide triphosphate hydrolases"/>
    <property type="match status" value="2"/>
</dbReference>
<evidence type="ECO:0000259" key="5">
    <source>
        <dbReference type="PROSITE" id="PS50893"/>
    </source>
</evidence>
<sequence length="543" mass="58567">MSNAIVIQNLSFAWPDGEYVFTNLDAAFGPGKTGLIGHNGCGKSTLLRLIAGHATPAQGHIERHGTLGYLPQELPLSGHRSVADLLGISGRLQALDAIESGSADESHFEMLGEQWDIAERTRAHLDALGLADIELGRTVATLSGGEAMLCGLTGLLLAQPDLLILDEPTNNLDARARSRLYTAIDQFDGALVVVSHDRALLDRVDAIAELRAGRIRTFTGNFDAYERAIATEQHAAARHVRQAAADVERQRRDAMENQTKLAHRRQQAKRFHANKRQPLIVMNAKKRSAEVSAAKLTERHTEELAQAREKLDAAQRKLRGEDLIAVDLPETRVPSGRVLLDVRALTVGDVFGAAGVSLGIQGPERIALIGDNGSGKTTLLRAIAGLVMPDTGEVNTYVPLRYVPQKIDILHEEATVLDNVRAAAPHMTDAQIRNRLARFQFRKDAAFAMAGTLSGGERLRAALAVVLSASPAPQLLMLDEPTNNLDLPSVAQLKAALDSYRGAVIVASHDAAFLAELGITRWWKAAKGEPVTVGEDPLETAGE</sequence>
<reference evidence="6" key="1">
    <citation type="submission" date="2021-02" db="EMBL/GenBank/DDBJ databases">
        <title>Natronoglycomyces albus gen. nov., sp. nov, a haloalkaliphilic actinobacterium from a soda solonchak soil.</title>
        <authorList>
            <person name="Sorokin D.Y."/>
            <person name="Khijniak T.V."/>
            <person name="Zakharycheva A.P."/>
            <person name="Boueva O.V."/>
            <person name="Ariskina E.V."/>
            <person name="Hahnke R.L."/>
            <person name="Bunk B."/>
            <person name="Sproer C."/>
            <person name="Schumann P."/>
            <person name="Evtushenko L.I."/>
            <person name="Kublanov I.V."/>
        </authorList>
    </citation>
    <scope>NUCLEOTIDE SEQUENCE</scope>
    <source>
        <strain evidence="6">DSM 106290</strain>
    </source>
</reference>
<evidence type="ECO:0000313" key="7">
    <source>
        <dbReference type="Proteomes" id="UP000662939"/>
    </source>
</evidence>
<evidence type="ECO:0000313" key="6">
    <source>
        <dbReference type="EMBL" id="QSB07011.1"/>
    </source>
</evidence>
<evidence type="ECO:0000256" key="1">
    <source>
        <dbReference type="ARBA" id="ARBA00022737"/>
    </source>
</evidence>
<name>A0A895XMY3_9ACTN</name>
<dbReference type="InterPro" id="IPR003439">
    <property type="entry name" value="ABC_transporter-like_ATP-bd"/>
</dbReference>
<keyword evidence="3 6" id="KW-0067">ATP-binding</keyword>
<keyword evidence="1" id="KW-0677">Repeat</keyword>
<dbReference type="EMBL" id="CP070496">
    <property type="protein sequence ID" value="QSB07011.1"/>
    <property type="molecule type" value="Genomic_DNA"/>
</dbReference>
<organism evidence="6 7">
    <name type="scientific">Natronoglycomyces albus</name>
    <dbReference type="NCBI Taxonomy" id="2811108"/>
    <lineage>
        <taxon>Bacteria</taxon>
        <taxon>Bacillati</taxon>
        <taxon>Actinomycetota</taxon>
        <taxon>Actinomycetes</taxon>
        <taxon>Glycomycetales</taxon>
        <taxon>Glycomycetaceae</taxon>
        <taxon>Natronoglycomyces</taxon>
    </lineage>
</organism>
<evidence type="ECO:0000256" key="2">
    <source>
        <dbReference type="ARBA" id="ARBA00022741"/>
    </source>
</evidence>
<feature type="domain" description="ABC transporter" evidence="5">
    <location>
        <begin position="5"/>
        <end position="237"/>
    </location>
</feature>
<dbReference type="RefSeq" id="WP_213173016.1">
    <property type="nucleotide sequence ID" value="NZ_CP070496.1"/>
</dbReference>
<dbReference type="KEGG" id="nav:JQS30_08170"/>
<dbReference type="PROSITE" id="PS50893">
    <property type="entry name" value="ABC_TRANSPORTER_2"/>
    <property type="match status" value="2"/>
</dbReference>
<gene>
    <name evidence="6" type="ORF">JQS30_08170</name>
</gene>
<dbReference type="SMART" id="SM00382">
    <property type="entry name" value="AAA"/>
    <property type="match status" value="2"/>
</dbReference>
<dbReference type="InterPro" id="IPR003593">
    <property type="entry name" value="AAA+_ATPase"/>
</dbReference>
<dbReference type="AlphaFoldDB" id="A0A895XMY3"/>
<evidence type="ECO:0000256" key="4">
    <source>
        <dbReference type="SAM" id="Coils"/>
    </source>
</evidence>
<dbReference type="PANTHER" id="PTHR19211">
    <property type="entry name" value="ATP-BINDING TRANSPORT PROTEIN-RELATED"/>
    <property type="match status" value="1"/>
</dbReference>
<dbReference type="SUPFAM" id="SSF52540">
    <property type="entry name" value="P-loop containing nucleoside triphosphate hydrolases"/>
    <property type="match status" value="2"/>
</dbReference>
<feature type="domain" description="ABC transporter" evidence="5">
    <location>
        <begin position="318"/>
        <end position="542"/>
    </location>
</feature>
<evidence type="ECO:0000256" key="3">
    <source>
        <dbReference type="ARBA" id="ARBA00022840"/>
    </source>
</evidence>
<proteinExistence type="predicted"/>
<dbReference type="GO" id="GO:0005524">
    <property type="term" value="F:ATP binding"/>
    <property type="evidence" value="ECO:0007669"/>
    <property type="project" value="UniProtKB-KW"/>
</dbReference>
<protein>
    <submittedName>
        <fullName evidence="6">ABC-F family ATP-binding cassette domain-containing protein</fullName>
    </submittedName>
</protein>
<keyword evidence="2" id="KW-0547">Nucleotide-binding</keyword>
<dbReference type="InterPro" id="IPR050611">
    <property type="entry name" value="ABCF"/>
</dbReference>
<feature type="coiled-coil region" evidence="4">
    <location>
        <begin position="297"/>
        <end position="324"/>
    </location>
</feature>
<dbReference type="Pfam" id="PF00005">
    <property type="entry name" value="ABC_tran"/>
    <property type="match status" value="2"/>
</dbReference>
<dbReference type="FunFam" id="3.40.50.300:FF:000597">
    <property type="entry name" value="ABC transporter ATP-binding protein"/>
    <property type="match status" value="1"/>
</dbReference>
<dbReference type="InterPro" id="IPR027417">
    <property type="entry name" value="P-loop_NTPase"/>
</dbReference>